<comment type="caution">
    <text evidence="7">The sequence shown here is derived from an EMBL/GenBank/DDBJ whole genome shotgun (WGS) entry which is preliminary data.</text>
</comment>
<evidence type="ECO:0000313" key="7">
    <source>
        <dbReference type="EMBL" id="MFC3230652.1"/>
    </source>
</evidence>
<dbReference type="Gene3D" id="1.10.10.10">
    <property type="entry name" value="Winged helix-like DNA-binding domain superfamily/Winged helix DNA-binding domain"/>
    <property type="match status" value="1"/>
</dbReference>
<proteinExistence type="inferred from homology"/>
<feature type="domain" description="HTH lysR-type" evidence="6">
    <location>
        <begin position="1"/>
        <end position="59"/>
    </location>
</feature>
<evidence type="ECO:0000256" key="5">
    <source>
        <dbReference type="SAM" id="Coils"/>
    </source>
</evidence>
<dbReference type="RefSeq" id="WP_379906020.1">
    <property type="nucleotide sequence ID" value="NZ_JBHRTR010000048.1"/>
</dbReference>
<organism evidence="7 8">
    <name type="scientific">Marinibaculum pumilum</name>
    <dbReference type="NCBI Taxonomy" id="1766165"/>
    <lineage>
        <taxon>Bacteria</taxon>
        <taxon>Pseudomonadati</taxon>
        <taxon>Pseudomonadota</taxon>
        <taxon>Alphaproteobacteria</taxon>
        <taxon>Rhodospirillales</taxon>
        <taxon>Rhodospirillaceae</taxon>
        <taxon>Marinibaculum</taxon>
    </lineage>
</organism>
<protein>
    <submittedName>
        <fullName evidence="7">LysR family transcriptional regulator</fullName>
    </submittedName>
</protein>
<reference evidence="8" key="1">
    <citation type="journal article" date="2019" name="Int. J. Syst. Evol. Microbiol.">
        <title>The Global Catalogue of Microorganisms (GCM) 10K type strain sequencing project: providing services to taxonomists for standard genome sequencing and annotation.</title>
        <authorList>
            <consortium name="The Broad Institute Genomics Platform"/>
            <consortium name="The Broad Institute Genome Sequencing Center for Infectious Disease"/>
            <person name="Wu L."/>
            <person name="Ma J."/>
        </authorList>
    </citation>
    <scope>NUCLEOTIDE SEQUENCE [LARGE SCALE GENOMIC DNA]</scope>
    <source>
        <strain evidence="8">KCTC 42964</strain>
    </source>
</reference>
<dbReference type="EMBL" id="JBHRTR010000048">
    <property type="protein sequence ID" value="MFC3230652.1"/>
    <property type="molecule type" value="Genomic_DNA"/>
</dbReference>
<dbReference type="Pfam" id="PF00126">
    <property type="entry name" value="HTH_1"/>
    <property type="match status" value="1"/>
</dbReference>
<evidence type="ECO:0000313" key="8">
    <source>
        <dbReference type="Proteomes" id="UP001595528"/>
    </source>
</evidence>
<dbReference type="Gene3D" id="3.40.190.290">
    <property type="match status" value="1"/>
</dbReference>
<keyword evidence="4" id="KW-0804">Transcription</keyword>
<dbReference type="InterPro" id="IPR058163">
    <property type="entry name" value="LysR-type_TF_proteobact-type"/>
</dbReference>
<comment type="similarity">
    <text evidence="1">Belongs to the LysR transcriptional regulatory family.</text>
</comment>
<gene>
    <name evidence="7" type="ORF">ACFOGJ_25615</name>
</gene>
<name>A0ABV7L7K8_9PROT</name>
<evidence type="ECO:0000259" key="6">
    <source>
        <dbReference type="PROSITE" id="PS50931"/>
    </source>
</evidence>
<accession>A0ABV7L7K8</accession>
<dbReference type="PANTHER" id="PTHR30537:SF5">
    <property type="entry name" value="HTH-TYPE TRANSCRIPTIONAL ACTIVATOR TTDR-RELATED"/>
    <property type="match status" value="1"/>
</dbReference>
<dbReference type="PROSITE" id="PS50931">
    <property type="entry name" value="HTH_LYSR"/>
    <property type="match status" value="1"/>
</dbReference>
<sequence>MDPFAGIEAFAKVVECGSFTAAAAQLQTAKSSVSEAVRGLEERLGVRLLDRTTRKVRATEAGLAFYARCRRLLDDAEAARAAAQAEHGAVQGRLRIALPEAFASRIVVPGLYGFLNAHPGLEIDLVESHAISRLVEEGIDLAIRIVAVPEENLVVRRIGTSQIVVVAAPGYLARAGAPATPADLAQHACVGFTPLDWRDTWRVGGRTVRVAPRLLTNASETLRAAALAGHGLVALPRWMVDDALAGGALVEVLPGLETPASGIYAVYPTNRLLTPKVRAFVDHLAAELARRGFAGPHAPAALPA</sequence>
<dbReference type="PRINTS" id="PR00039">
    <property type="entry name" value="HTHLYSR"/>
</dbReference>
<dbReference type="Pfam" id="PF03466">
    <property type="entry name" value="LysR_substrate"/>
    <property type="match status" value="1"/>
</dbReference>
<dbReference type="SUPFAM" id="SSF46785">
    <property type="entry name" value="Winged helix' DNA-binding domain"/>
    <property type="match status" value="1"/>
</dbReference>
<keyword evidence="3" id="KW-0238">DNA-binding</keyword>
<dbReference type="PANTHER" id="PTHR30537">
    <property type="entry name" value="HTH-TYPE TRANSCRIPTIONAL REGULATOR"/>
    <property type="match status" value="1"/>
</dbReference>
<keyword evidence="5" id="KW-0175">Coiled coil</keyword>
<evidence type="ECO:0000256" key="3">
    <source>
        <dbReference type="ARBA" id="ARBA00023125"/>
    </source>
</evidence>
<evidence type="ECO:0000256" key="2">
    <source>
        <dbReference type="ARBA" id="ARBA00023015"/>
    </source>
</evidence>
<dbReference type="CDD" id="cd08422">
    <property type="entry name" value="PBP2_CrgA_like"/>
    <property type="match status" value="1"/>
</dbReference>
<feature type="coiled-coil region" evidence="5">
    <location>
        <begin position="23"/>
        <end position="86"/>
    </location>
</feature>
<evidence type="ECO:0000256" key="4">
    <source>
        <dbReference type="ARBA" id="ARBA00023163"/>
    </source>
</evidence>
<dbReference type="Proteomes" id="UP001595528">
    <property type="component" value="Unassembled WGS sequence"/>
</dbReference>
<dbReference type="InterPro" id="IPR005119">
    <property type="entry name" value="LysR_subst-bd"/>
</dbReference>
<evidence type="ECO:0000256" key="1">
    <source>
        <dbReference type="ARBA" id="ARBA00009437"/>
    </source>
</evidence>
<dbReference type="InterPro" id="IPR000847">
    <property type="entry name" value="LysR_HTH_N"/>
</dbReference>
<keyword evidence="8" id="KW-1185">Reference proteome</keyword>
<keyword evidence="2" id="KW-0805">Transcription regulation</keyword>
<dbReference type="InterPro" id="IPR036390">
    <property type="entry name" value="WH_DNA-bd_sf"/>
</dbReference>
<dbReference type="InterPro" id="IPR036388">
    <property type="entry name" value="WH-like_DNA-bd_sf"/>
</dbReference>
<dbReference type="SUPFAM" id="SSF53850">
    <property type="entry name" value="Periplasmic binding protein-like II"/>
    <property type="match status" value="1"/>
</dbReference>